<feature type="chain" id="PRO_5002970323" evidence="2">
    <location>
        <begin position="23"/>
        <end position="322"/>
    </location>
</feature>
<feature type="region of interest" description="Disordered" evidence="1">
    <location>
        <begin position="214"/>
        <end position="244"/>
    </location>
</feature>
<keyword evidence="2" id="KW-0732">Signal</keyword>
<reference evidence="3 4" key="2">
    <citation type="journal article" date="2011" name="J. Bacteriol.">
        <title>Genomes of three methylotrophs from a single niche uncover genetic and metabolic divergence of Methylophilaceae.</title>
        <authorList>
            <person name="Lapidus A."/>
            <person name="Clum A."/>
            <person name="Labutti K."/>
            <person name="Kaluzhnaya M.G."/>
            <person name="Lim S."/>
            <person name="Beck D.A."/>
            <person name="Glavina Del Rio T."/>
            <person name="Nolan M."/>
            <person name="Mavromatis K."/>
            <person name="Huntemann M."/>
            <person name="Lucas S."/>
            <person name="Lidstrom M.E."/>
            <person name="Ivanova N."/>
            <person name="Chistoserdova L."/>
        </authorList>
    </citation>
    <scope>NUCLEOTIDE SEQUENCE [LARGE SCALE GENOMIC DNA]</scope>
    <source>
        <strain evidence="4">JLW8 / ATCC BAA-1282 / DSM 17540</strain>
    </source>
</reference>
<dbReference type="AlphaFoldDB" id="C6WVM8"/>
<dbReference type="eggNOG" id="ENOG50342ZJ">
    <property type="taxonomic scope" value="Bacteria"/>
</dbReference>
<feature type="compositionally biased region" description="Polar residues" evidence="1">
    <location>
        <begin position="214"/>
        <end position="223"/>
    </location>
</feature>
<feature type="compositionally biased region" description="Low complexity" evidence="1">
    <location>
        <begin position="229"/>
        <end position="244"/>
    </location>
</feature>
<name>C6WVM8_METML</name>
<dbReference type="RefSeq" id="WP_015832012.1">
    <property type="nucleotide sequence ID" value="NC_012968.1"/>
</dbReference>
<evidence type="ECO:0000313" key="3">
    <source>
        <dbReference type="EMBL" id="ACT47977.1"/>
    </source>
</evidence>
<evidence type="ECO:0000256" key="2">
    <source>
        <dbReference type="SAM" id="SignalP"/>
    </source>
</evidence>
<accession>C6WVM8</accession>
<dbReference type="HOGENOM" id="CLU_828495_0_0_4"/>
<keyword evidence="4" id="KW-1185">Reference proteome</keyword>
<organism evidence="3 4">
    <name type="scientific">Methylotenera mobilis (strain JLW8 / ATCC BAA-1282 / DSM 17540)</name>
    <dbReference type="NCBI Taxonomy" id="583345"/>
    <lineage>
        <taxon>Bacteria</taxon>
        <taxon>Pseudomonadati</taxon>
        <taxon>Pseudomonadota</taxon>
        <taxon>Betaproteobacteria</taxon>
        <taxon>Nitrosomonadales</taxon>
        <taxon>Methylophilaceae</taxon>
        <taxon>Methylotenera</taxon>
    </lineage>
</organism>
<evidence type="ECO:0000256" key="1">
    <source>
        <dbReference type="SAM" id="MobiDB-lite"/>
    </source>
</evidence>
<dbReference type="Proteomes" id="UP000002742">
    <property type="component" value="Chromosome"/>
</dbReference>
<protein>
    <submittedName>
        <fullName evidence="3">Uncharacterized protein</fullName>
    </submittedName>
</protein>
<proteinExistence type="predicted"/>
<dbReference type="EMBL" id="CP001672">
    <property type="protein sequence ID" value="ACT47977.1"/>
    <property type="molecule type" value="Genomic_DNA"/>
</dbReference>
<feature type="signal peptide" evidence="2">
    <location>
        <begin position="1"/>
        <end position="22"/>
    </location>
</feature>
<dbReference type="STRING" id="583345.Mmol_1069"/>
<evidence type="ECO:0000313" key="4">
    <source>
        <dbReference type="Proteomes" id="UP000002742"/>
    </source>
</evidence>
<dbReference type="OrthoDB" id="5565139at2"/>
<gene>
    <name evidence="3" type="ordered locus">Mmol_1069</name>
</gene>
<sequence length="322" mass="33217">MKSQLLKLAVIAVLGTSGQAFATGLVSLPAAGLSVSAGTNQPAGTTAWVTCNATGNYGAGSFTAPTTGANNNCAVFPANINTSPVSGFSKVTLSDLTNVAITANGENIAYMTSRTFRNTANTECIYGKQISMDTSTTFDYNSSLAGQQYLEVNDFAFGGFSATTDVSAGYYYRSGVSDSAVYRVGRAFTSVQMQADPSDETLVATGFVHRPINSPSVPASGTEINGVGQTSSPGATAPTAAQQTSEIRTNWVDFTVDVTGGVDEDGGTEQDAPMMYVRAACTSTAPASLANSVRIRQTGQETQPWVTILASGLARSGANANF</sequence>
<dbReference type="KEGG" id="mmb:Mmol_1069"/>
<reference evidence="4" key="1">
    <citation type="submission" date="2009-07" db="EMBL/GenBank/DDBJ databases">
        <title>Complete sequence of Methylotenera mobilis JLW8.</title>
        <authorList>
            <consortium name="US DOE Joint Genome Institute"/>
            <person name="Lucas S."/>
            <person name="Copeland A."/>
            <person name="Lapidus A."/>
            <person name="Glavina del Rio T."/>
            <person name="Tice H."/>
            <person name="Bruce D."/>
            <person name="Goodwin L."/>
            <person name="Pitluck S."/>
            <person name="LaButti K.M."/>
            <person name="Clum A."/>
            <person name="Larimer F."/>
            <person name="Land M."/>
            <person name="Hauser L."/>
            <person name="Kyrpides N."/>
            <person name="Mikhailova N."/>
            <person name="Kayluzhnaya M."/>
            <person name="Chistoserdova L."/>
        </authorList>
    </citation>
    <scope>NUCLEOTIDE SEQUENCE [LARGE SCALE GENOMIC DNA]</scope>
    <source>
        <strain evidence="4">JLW8 / ATCC BAA-1282 / DSM 17540</strain>
    </source>
</reference>